<evidence type="ECO:0000313" key="2">
    <source>
        <dbReference type="Proteomes" id="UP000518315"/>
    </source>
</evidence>
<accession>A0A7W5BLZ3</accession>
<evidence type="ECO:0000313" key="1">
    <source>
        <dbReference type="EMBL" id="MBB3135367.1"/>
    </source>
</evidence>
<dbReference type="AlphaFoldDB" id="A0A7W5BLZ3"/>
<reference evidence="1 2" key="1">
    <citation type="submission" date="2020-08" db="EMBL/GenBank/DDBJ databases">
        <title>Genomic Encyclopedia of Type Strains, Phase III (KMG-III): the genomes of soil and plant-associated and newly described type strains.</title>
        <authorList>
            <person name="Whitman W."/>
        </authorList>
    </citation>
    <scope>NUCLEOTIDE SEQUENCE [LARGE SCALE GENOMIC DNA]</scope>
    <source>
        <strain evidence="1 2">CECT 4113</strain>
    </source>
</reference>
<comment type="caution">
    <text evidence="1">The sequence shown here is derived from an EMBL/GenBank/DDBJ whole genome shotgun (WGS) entry which is preliminary data.</text>
</comment>
<name>A0A7W5BLZ3_9HYPH</name>
<keyword evidence="2" id="KW-1185">Reference proteome</keyword>
<protein>
    <submittedName>
        <fullName evidence="1">Uncharacterized protein</fullName>
    </submittedName>
</protein>
<sequence length="101" mass="11235">MPDLFNLRSTDTIIKSPAVKAPSSQSAITKPTGKVTQSITDPYLDERPALLVPRLVGAAVDDRRLHRVERSEHPGDRACSGIRIVWQEACMVLCDMEHDRP</sequence>
<organism evidence="1 2">
    <name type="scientific">Rhizobium pisi</name>
    <dbReference type="NCBI Taxonomy" id="574561"/>
    <lineage>
        <taxon>Bacteria</taxon>
        <taxon>Pseudomonadati</taxon>
        <taxon>Pseudomonadota</taxon>
        <taxon>Alphaproteobacteria</taxon>
        <taxon>Hyphomicrobiales</taxon>
        <taxon>Rhizobiaceae</taxon>
        <taxon>Rhizobium/Agrobacterium group</taxon>
        <taxon>Rhizobium</taxon>
    </lineage>
</organism>
<gene>
    <name evidence="1" type="ORF">FHS26_003112</name>
</gene>
<dbReference type="EMBL" id="JACHXH010000010">
    <property type="protein sequence ID" value="MBB3135367.1"/>
    <property type="molecule type" value="Genomic_DNA"/>
</dbReference>
<proteinExistence type="predicted"/>
<dbReference type="Proteomes" id="UP000518315">
    <property type="component" value="Unassembled WGS sequence"/>
</dbReference>